<dbReference type="InterPro" id="IPR003817">
    <property type="entry name" value="PS_Dcarbxylase"/>
</dbReference>
<dbReference type="GO" id="GO:0006646">
    <property type="term" value="P:phosphatidylethanolamine biosynthetic process"/>
    <property type="evidence" value="ECO:0007669"/>
    <property type="project" value="UniProtKB-UniPathway"/>
</dbReference>
<evidence type="ECO:0000256" key="5">
    <source>
        <dbReference type="ARBA" id="ARBA00022793"/>
    </source>
</evidence>
<evidence type="ECO:0000256" key="4">
    <source>
        <dbReference type="ARBA" id="ARBA00022516"/>
    </source>
</evidence>
<reference evidence="13" key="1">
    <citation type="submission" date="2014-08" db="EMBL/GenBank/DDBJ databases">
        <authorList>
            <person name="Sharma Rahul"/>
            <person name="Thines Marco"/>
        </authorList>
    </citation>
    <scope>NUCLEOTIDE SEQUENCE</scope>
</reference>
<dbReference type="EMBL" id="LN483179">
    <property type="protein sequence ID" value="CDZ97467.1"/>
    <property type="molecule type" value="Genomic_DNA"/>
</dbReference>
<keyword evidence="6" id="KW-0443">Lipid metabolism</keyword>
<keyword evidence="9" id="KW-1208">Phospholipid metabolism</keyword>
<dbReference type="NCBIfam" id="TIGR00163">
    <property type="entry name" value="PS_decarb"/>
    <property type="match status" value="1"/>
</dbReference>
<dbReference type="PANTHER" id="PTHR10067:SF17">
    <property type="entry name" value="PHOSPHATIDYLSERINE DECARBOXYLASE PROENZYME 2"/>
    <property type="match status" value="1"/>
</dbReference>
<evidence type="ECO:0000256" key="9">
    <source>
        <dbReference type="ARBA" id="ARBA00023264"/>
    </source>
</evidence>
<feature type="compositionally biased region" description="Basic and acidic residues" evidence="12">
    <location>
        <begin position="19"/>
        <end position="30"/>
    </location>
</feature>
<keyword evidence="5" id="KW-0210">Decarboxylase</keyword>
<accession>A0A0F7SSK0</accession>
<evidence type="ECO:0000256" key="3">
    <source>
        <dbReference type="ARBA" id="ARBA00012243"/>
    </source>
</evidence>
<sequence>MHIPSFGQPKSSPNSVSHETVKTANKDENPVKLQAALEDLVQPGSVQSVEQAGKTDSCESDAHSYQSQEGGSKRGWLAKFFDQDDMNKLFASEHMGNFVIVRSTGERIFEEMPIYVRIGMHLLFVTGHPLMSQAKIEKLLLAQSVKQGQTFDAMGPQVLPHIQSFVDQFGLPLSDLLEPDLSKYNTFNEFFYRKLRADARPIASPSDPAVVVSQADCRLTVWQCVEDATRIWIKGKQFTIPALLGSEAFASTLGPSPAVAVFRLAPQDYHRFHTPVSGTLGKSINIPGKLYTVNPQAINEDLDVFTENSRSVLPIHLPSGQTVYVVAVGAMLVGSINWTHTQEGTKVEKGDELGWFAYGGSTVILVTPTGSTTWDEDIRRSSEQAMETLVRVGERIGGLN</sequence>
<dbReference type="PANTHER" id="PTHR10067">
    <property type="entry name" value="PHOSPHATIDYLSERINE DECARBOXYLASE"/>
    <property type="match status" value="1"/>
</dbReference>
<evidence type="ECO:0000256" key="2">
    <source>
        <dbReference type="ARBA" id="ARBA00005189"/>
    </source>
</evidence>
<dbReference type="Pfam" id="PF02666">
    <property type="entry name" value="PS_Dcarbxylase"/>
    <property type="match status" value="1"/>
</dbReference>
<dbReference type="AlphaFoldDB" id="A0A0F7SSK0"/>
<dbReference type="InterPro" id="IPR033177">
    <property type="entry name" value="PSD-B"/>
</dbReference>
<evidence type="ECO:0000256" key="6">
    <source>
        <dbReference type="ARBA" id="ARBA00023098"/>
    </source>
</evidence>
<dbReference type="EC" id="4.1.1.65" evidence="3"/>
<dbReference type="UniPathway" id="UPA00558"/>
<keyword evidence="8" id="KW-0456">Lyase</keyword>
<evidence type="ECO:0000256" key="12">
    <source>
        <dbReference type="SAM" id="MobiDB-lite"/>
    </source>
</evidence>
<keyword evidence="10" id="KW-0670">Pyruvate</keyword>
<evidence type="ECO:0000256" key="1">
    <source>
        <dbReference type="ARBA" id="ARBA00001928"/>
    </source>
</evidence>
<evidence type="ECO:0000256" key="10">
    <source>
        <dbReference type="ARBA" id="ARBA00023317"/>
    </source>
</evidence>
<dbReference type="GO" id="GO:0004609">
    <property type="term" value="F:phosphatidylserine decarboxylase activity"/>
    <property type="evidence" value="ECO:0007669"/>
    <property type="project" value="UniProtKB-EC"/>
</dbReference>
<feature type="compositionally biased region" description="Polar residues" evidence="12">
    <location>
        <begin position="8"/>
        <end position="18"/>
    </location>
</feature>
<proteinExistence type="predicted"/>
<dbReference type="EMBL" id="LN483142">
    <property type="protein sequence ID" value="CED83525.1"/>
    <property type="molecule type" value="Genomic_DNA"/>
</dbReference>
<keyword evidence="4" id="KW-0444">Lipid biosynthesis</keyword>
<comment type="cofactor">
    <cofactor evidence="1">
        <name>pyruvate</name>
        <dbReference type="ChEBI" id="CHEBI:15361"/>
    </cofactor>
</comment>
<comment type="pathway">
    <text evidence="11">Phospholipid metabolism; phosphatidylethanolamine biosynthesis.</text>
</comment>
<keyword evidence="7" id="KW-0594">Phospholipid biosynthesis</keyword>
<evidence type="ECO:0000256" key="7">
    <source>
        <dbReference type="ARBA" id="ARBA00023209"/>
    </source>
</evidence>
<organism evidence="13">
    <name type="scientific">Phaffia rhodozyma</name>
    <name type="common">Yeast</name>
    <name type="synonym">Xanthophyllomyces dendrorhous</name>
    <dbReference type="NCBI Taxonomy" id="264483"/>
    <lineage>
        <taxon>Eukaryota</taxon>
        <taxon>Fungi</taxon>
        <taxon>Dikarya</taxon>
        <taxon>Basidiomycota</taxon>
        <taxon>Agaricomycotina</taxon>
        <taxon>Tremellomycetes</taxon>
        <taxon>Cystofilobasidiales</taxon>
        <taxon>Mrakiaceae</taxon>
        <taxon>Phaffia</taxon>
    </lineage>
</organism>
<evidence type="ECO:0000256" key="11">
    <source>
        <dbReference type="ARBA" id="ARBA00024326"/>
    </source>
</evidence>
<evidence type="ECO:0000313" key="13">
    <source>
        <dbReference type="EMBL" id="CED83525.1"/>
    </source>
</evidence>
<name>A0A0F7SSK0_PHARH</name>
<protein>
    <recommendedName>
        <fullName evidence="3">phosphatidylserine decarboxylase</fullName>
        <ecNumber evidence="3">4.1.1.65</ecNumber>
    </recommendedName>
</protein>
<evidence type="ECO:0000256" key="8">
    <source>
        <dbReference type="ARBA" id="ARBA00023239"/>
    </source>
</evidence>
<comment type="pathway">
    <text evidence="2">Lipid metabolism.</text>
</comment>
<feature type="region of interest" description="Disordered" evidence="12">
    <location>
        <begin position="1"/>
        <end position="70"/>
    </location>
</feature>